<protein>
    <submittedName>
        <fullName evidence="2">Chromosomal replication initiator proteinDnaA like protein</fullName>
    </submittedName>
</protein>
<proteinExistence type="predicted"/>
<keyword evidence="3" id="KW-1185">Reference proteome</keyword>
<gene>
    <name evidence="2" type="ORF">NF27_EY01530</name>
</gene>
<dbReference type="EMBL" id="JSWE01000124">
    <property type="protein sequence ID" value="KIE05057.1"/>
    <property type="molecule type" value="Genomic_DNA"/>
</dbReference>
<accession>A0A0C1MSM9</accession>
<dbReference type="GO" id="GO:0003688">
    <property type="term" value="F:DNA replication origin binding"/>
    <property type="evidence" value="ECO:0007669"/>
    <property type="project" value="TreeGrafter"/>
</dbReference>
<evidence type="ECO:0000313" key="2">
    <source>
        <dbReference type="EMBL" id="KIE05057.1"/>
    </source>
</evidence>
<dbReference type="InterPro" id="IPR027417">
    <property type="entry name" value="P-loop_NTPase"/>
</dbReference>
<dbReference type="AlphaFoldDB" id="A0A0C1MSM9"/>
<dbReference type="GO" id="GO:0006270">
    <property type="term" value="P:DNA replication initiation"/>
    <property type="evidence" value="ECO:0007669"/>
    <property type="project" value="TreeGrafter"/>
</dbReference>
<organism evidence="2 3">
    <name type="scientific">Candidatus Jidaibacter acanthamoebae</name>
    <dbReference type="NCBI Taxonomy" id="86105"/>
    <lineage>
        <taxon>Bacteria</taxon>
        <taxon>Pseudomonadati</taxon>
        <taxon>Pseudomonadota</taxon>
        <taxon>Alphaproteobacteria</taxon>
        <taxon>Rickettsiales</taxon>
        <taxon>Candidatus Midichloriaceae</taxon>
        <taxon>Candidatus Jidaibacter</taxon>
    </lineage>
</organism>
<dbReference type="InterPro" id="IPR055199">
    <property type="entry name" value="Hda_lid"/>
</dbReference>
<sequence length="220" mass="25882">MMQFTFKFIHEKEFTEENFIISYCNLEAYKAIKSFQTWPEYRMLILGSEGGGKSHLAKIFAKEAGGEFISYDDEELNLKAKAWILEDIEQFGDENQLFHKINLAKEHSIRLLITAEFLPRYNLKDLQSRINATAKVIIKRPDDGLLRALLMRHFSDRQLIVSSDVMEYIFTRTERSFEYIKRLVENIDKLSLEQKREITAPLVKKVLEKYMPENLADESE</sequence>
<dbReference type="STRING" id="86105.NF27_EY01530"/>
<reference evidence="2 3" key="1">
    <citation type="submission" date="2014-11" db="EMBL/GenBank/DDBJ databases">
        <title>A Rickettsiales Symbiont of Amoebae With Ancient Features.</title>
        <authorList>
            <person name="Schulz F."/>
            <person name="Martijn J."/>
            <person name="Wascher F."/>
            <person name="Kostanjsek R."/>
            <person name="Ettema T.J."/>
            <person name="Horn M."/>
        </authorList>
    </citation>
    <scope>NUCLEOTIDE SEQUENCE [LARGE SCALE GENOMIC DNA]</scope>
    <source>
        <strain evidence="2 3">UWC36</strain>
    </source>
</reference>
<dbReference type="Pfam" id="PF22688">
    <property type="entry name" value="Hda_lid"/>
    <property type="match status" value="1"/>
</dbReference>
<feature type="domain" description="Hda lid" evidence="1">
    <location>
        <begin position="147"/>
        <end position="207"/>
    </location>
</feature>
<dbReference type="PANTHER" id="PTHR30050">
    <property type="entry name" value="CHROMOSOMAL REPLICATION INITIATOR PROTEIN DNAA"/>
    <property type="match status" value="1"/>
</dbReference>
<dbReference type="Gene3D" id="1.10.8.60">
    <property type="match status" value="1"/>
</dbReference>
<dbReference type="Gene3D" id="3.40.50.300">
    <property type="entry name" value="P-loop containing nucleotide triphosphate hydrolases"/>
    <property type="match status" value="1"/>
</dbReference>
<dbReference type="Proteomes" id="UP000031258">
    <property type="component" value="Unassembled WGS sequence"/>
</dbReference>
<name>A0A0C1MSM9_9RICK</name>
<evidence type="ECO:0000313" key="3">
    <source>
        <dbReference type="Proteomes" id="UP000031258"/>
    </source>
</evidence>
<dbReference type="PANTHER" id="PTHR30050:SF5">
    <property type="entry name" value="DNAA REGULATORY INACTIVATOR HDA"/>
    <property type="match status" value="1"/>
</dbReference>
<dbReference type="GO" id="GO:0005886">
    <property type="term" value="C:plasma membrane"/>
    <property type="evidence" value="ECO:0007669"/>
    <property type="project" value="TreeGrafter"/>
</dbReference>
<evidence type="ECO:0000259" key="1">
    <source>
        <dbReference type="Pfam" id="PF22688"/>
    </source>
</evidence>
<dbReference type="SUPFAM" id="SSF52540">
    <property type="entry name" value="P-loop containing nucleoside triphosphate hydrolases"/>
    <property type="match status" value="1"/>
</dbReference>
<comment type="caution">
    <text evidence="2">The sequence shown here is derived from an EMBL/GenBank/DDBJ whole genome shotgun (WGS) entry which is preliminary data.</text>
</comment>